<name>A0A840D0T0_9BACE</name>
<evidence type="ECO:0000256" key="1">
    <source>
        <dbReference type="PROSITE-ProRule" id="PRU00339"/>
    </source>
</evidence>
<sequence length="667" mass="76313">MNVDADNAAFQDALNLIQYTRQSVFLTGKAGTGKSTFLRYICEHTKKKHVVLAPTGIAAINAGGSTMHSFFKLPFYPLLPDDPNLSLQRGRIHEFFKYTKPHRKLLEQIELVIIDEISMVRADIIDAIDRVLRVYSHNLRDPFGGKQLLLVGDVFQLEPVVKNDDREILNRFYPTPYFFSARVFNQIDLVSIELQKVYRQTDPVFVSVLDHIRTNTAGAADLQLLNTRYGTRIEETEADMYITLATRRDTVDSINDKKLAELPGDPITFEGVIDGDFPESSLPTSQELVLKPGAQIIFIKNDFERRWVNGTIGTIAGIDEKEETIYVITDDGKECDIKRDSWRNIRYRYNEKTKEVEEEVLGTFTQYPIRLAWAITIHKSQGLTFSRVVIDFTGGVFAGGQAYVALSRCTSLDGIQLKKPINRADVFVRQEIVNFAARFNDRLAIDKALKQAQADVQYVAAVHAFDKGAMEECLEQFFLAIHSRYDIEKPNIRRFIRRKLGVVNTLNEENRKLKERMNEQQERLKTYAREYLLMGNECITQAHDARAALANYDKALELYPEYVDAWIRKGITLFNDKQLFEAENCFNTAVHLRPTEFKAVYNRGKLRFQTENNEGALADLDKATSLKPEHAGAHELFGDVLMKTGKETEAAIQWRIAEELRKKKKPT</sequence>
<evidence type="ECO:0000313" key="5">
    <source>
        <dbReference type="Proteomes" id="UP000560658"/>
    </source>
</evidence>
<keyword evidence="2" id="KW-0175">Coiled coil</keyword>
<keyword evidence="1" id="KW-0802">TPR repeat</keyword>
<accession>A0A840D0T0</accession>
<dbReference type="InterPro" id="IPR010285">
    <property type="entry name" value="DNA_helicase_pif1-like_DEAD"/>
</dbReference>
<evidence type="ECO:0000313" key="4">
    <source>
        <dbReference type="EMBL" id="MBB4044671.1"/>
    </source>
</evidence>
<dbReference type="InterPro" id="IPR051055">
    <property type="entry name" value="PIF1_helicase"/>
</dbReference>
<comment type="caution">
    <text evidence="4">The sequence shown here is derived from an EMBL/GenBank/DDBJ whole genome shotgun (WGS) entry which is preliminary data.</text>
</comment>
<organism evidence="4 5">
    <name type="scientific">Bacteroides reticulotermitis</name>
    <dbReference type="NCBI Taxonomy" id="1133319"/>
    <lineage>
        <taxon>Bacteria</taxon>
        <taxon>Pseudomonadati</taxon>
        <taxon>Bacteroidota</taxon>
        <taxon>Bacteroidia</taxon>
        <taxon>Bacteroidales</taxon>
        <taxon>Bacteroidaceae</taxon>
        <taxon>Bacteroides</taxon>
    </lineage>
</organism>
<dbReference type="CDD" id="cd18809">
    <property type="entry name" value="SF1_C_RecD"/>
    <property type="match status" value="1"/>
</dbReference>
<reference evidence="4" key="1">
    <citation type="submission" date="2020-08" db="EMBL/GenBank/DDBJ databases">
        <title>Genomic Encyclopedia of Type Strains, Phase IV (KMG-IV): sequencing the most valuable type-strain genomes for metagenomic binning, comparative biology and taxonomic classification.</title>
        <authorList>
            <person name="Goeker M."/>
        </authorList>
    </citation>
    <scope>NUCLEOTIDE SEQUENCE [LARGE SCALE GENOMIC DNA]</scope>
    <source>
        <strain evidence="4">DSM 105720</strain>
    </source>
</reference>
<dbReference type="Pfam" id="PF13432">
    <property type="entry name" value="TPR_16"/>
    <property type="match status" value="1"/>
</dbReference>
<dbReference type="EMBL" id="JACIER010000009">
    <property type="protein sequence ID" value="MBB4044671.1"/>
    <property type="molecule type" value="Genomic_DNA"/>
</dbReference>
<dbReference type="SUPFAM" id="SSF52540">
    <property type="entry name" value="P-loop containing nucleoside triphosphate hydrolases"/>
    <property type="match status" value="2"/>
</dbReference>
<dbReference type="SMART" id="SM00028">
    <property type="entry name" value="TPR"/>
    <property type="match status" value="4"/>
</dbReference>
<dbReference type="Pfam" id="PF05970">
    <property type="entry name" value="PIF1"/>
    <property type="match status" value="1"/>
</dbReference>
<feature type="repeat" description="TPR" evidence="1">
    <location>
        <begin position="563"/>
        <end position="596"/>
    </location>
</feature>
<dbReference type="FunFam" id="3.40.50.300:FF:001498">
    <property type="entry name" value="ATP-dependent DNA helicase"/>
    <property type="match status" value="1"/>
</dbReference>
<dbReference type="InterPro" id="IPR003593">
    <property type="entry name" value="AAA+_ATPase"/>
</dbReference>
<dbReference type="GO" id="GO:0000723">
    <property type="term" value="P:telomere maintenance"/>
    <property type="evidence" value="ECO:0007669"/>
    <property type="project" value="InterPro"/>
</dbReference>
<dbReference type="RefSeq" id="WP_044159951.1">
    <property type="nucleotide sequence ID" value="NZ_JACIER010000009.1"/>
</dbReference>
<dbReference type="Gene3D" id="3.40.50.300">
    <property type="entry name" value="P-loop containing nucleotide triphosphate hydrolases"/>
    <property type="match status" value="1"/>
</dbReference>
<dbReference type="GO" id="GO:0006281">
    <property type="term" value="P:DNA repair"/>
    <property type="evidence" value="ECO:0007669"/>
    <property type="project" value="InterPro"/>
</dbReference>
<dbReference type="Gene3D" id="1.25.40.10">
    <property type="entry name" value="Tetratricopeptide repeat domain"/>
    <property type="match status" value="1"/>
</dbReference>
<evidence type="ECO:0000256" key="2">
    <source>
        <dbReference type="SAM" id="Coils"/>
    </source>
</evidence>
<dbReference type="SUPFAM" id="SSF48452">
    <property type="entry name" value="TPR-like"/>
    <property type="match status" value="1"/>
</dbReference>
<dbReference type="InterPro" id="IPR027417">
    <property type="entry name" value="P-loop_NTPase"/>
</dbReference>
<proteinExistence type="predicted"/>
<protein>
    <submittedName>
        <fullName evidence="4">Tetratricopeptide (TPR) repeat protein</fullName>
    </submittedName>
</protein>
<dbReference type="GO" id="GO:0003678">
    <property type="term" value="F:DNA helicase activity"/>
    <property type="evidence" value="ECO:0007669"/>
    <property type="project" value="InterPro"/>
</dbReference>
<feature type="repeat" description="TPR" evidence="1">
    <location>
        <begin position="597"/>
        <end position="630"/>
    </location>
</feature>
<keyword evidence="5" id="KW-1185">Reference proteome</keyword>
<feature type="domain" description="AAA+ ATPase" evidence="3">
    <location>
        <begin position="20"/>
        <end position="230"/>
    </location>
</feature>
<dbReference type="PANTHER" id="PTHR47642">
    <property type="entry name" value="ATP-DEPENDENT DNA HELICASE"/>
    <property type="match status" value="1"/>
</dbReference>
<dbReference type="Proteomes" id="UP000560658">
    <property type="component" value="Unassembled WGS sequence"/>
</dbReference>
<dbReference type="InterPro" id="IPR011990">
    <property type="entry name" value="TPR-like_helical_dom_sf"/>
</dbReference>
<dbReference type="Pfam" id="PF13431">
    <property type="entry name" value="TPR_17"/>
    <property type="match status" value="1"/>
</dbReference>
<dbReference type="InterPro" id="IPR019734">
    <property type="entry name" value="TPR_rpt"/>
</dbReference>
<dbReference type="Gene3D" id="2.30.30.940">
    <property type="match status" value="1"/>
</dbReference>
<gene>
    <name evidence="4" type="ORF">GGR06_002466</name>
</gene>
<dbReference type="PROSITE" id="PS50005">
    <property type="entry name" value="TPR"/>
    <property type="match status" value="2"/>
</dbReference>
<evidence type="ECO:0000259" key="3">
    <source>
        <dbReference type="SMART" id="SM00382"/>
    </source>
</evidence>
<dbReference type="AlphaFoldDB" id="A0A840D0T0"/>
<dbReference type="SMART" id="SM00382">
    <property type="entry name" value="AAA"/>
    <property type="match status" value="1"/>
</dbReference>
<feature type="coiled-coil region" evidence="2">
    <location>
        <begin position="496"/>
        <end position="530"/>
    </location>
</feature>